<name>A0ABR3VRZ3_9PEZI</name>
<dbReference type="InterPro" id="IPR011009">
    <property type="entry name" value="Kinase-like_dom_sf"/>
</dbReference>
<dbReference type="Proteomes" id="UP001586593">
    <property type="component" value="Unassembled WGS sequence"/>
</dbReference>
<feature type="domain" description="Aminoglycoside phosphotransferase" evidence="1">
    <location>
        <begin position="79"/>
        <end position="251"/>
    </location>
</feature>
<dbReference type="Pfam" id="PF01636">
    <property type="entry name" value="APH"/>
    <property type="match status" value="1"/>
</dbReference>
<reference evidence="2 3" key="1">
    <citation type="journal article" date="2024" name="Commun. Biol.">
        <title>Comparative genomic analysis of thermophilic fungi reveals convergent evolutionary adaptations and gene losses.</title>
        <authorList>
            <person name="Steindorff A.S."/>
            <person name="Aguilar-Pontes M.V."/>
            <person name="Robinson A.J."/>
            <person name="Andreopoulos B."/>
            <person name="LaButti K."/>
            <person name="Kuo A."/>
            <person name="Mondo S."/>
            <person name="Riley R."/>
            <person name="Otillar R."/>
            <person name="Haridas S."/>
            <person name="Lipzen A."/>
            <person name="Grimwood J."/>
            <person name="Schmutz J."/>
            <person name="Clum A."/>
            <person name="Reid I.D."/>
            <person name="Moisan M.C."/>
            <person name="Butler G."/>
            <person name="Nguyen T.T.M."/>
            <person name="Dewar K."/>
            <person name="Conant G."/>
            <person name="Drula E."/>
            <person name="Henrissat B."/>
            <person name="Hansel C."/>
            <person name="Singer S."/>
            <person name="Hutchinson M.I."/>
            <person name="de Vries R.P."/>
            <person name="Natvig D.O."/>
            <person name="Powell A.J."/>
            <person name="Tsang A."/>
            <person name="Grigoriev I.V."/>
        </authorList>
    </citation>
    <scope>NUCLEOTIDE SEQUENCE [LARGE SCALE GENOMIC DNA]</scope>
    <source>
        <strain evidence="2 3">ATCC 24622</strain>
    </source>
</reference>
<evidence type="ECO:0000313" key="2">
    <source>
        <dbReference type="EMBL" id="KAL1844424.1"/>
    </source>
</evidence>
<protein>
    <recommendedName>
        <fullName evidence="1">Aminoglycoside phosphotransferase domain-containing protein</fullName>
    </recommendedName>
</protein>
<dbReference type="Gene3D" id="3.90.1200.10">
    <property type="match status" value="1"/>
</dbReference>
<dbReference type="PANTHER" id="PTHR21310">
    <property type="entry name" value="AMINOGLYCOSIDE PHOSPHOTRANSFERASE-RELATED-RELATED"/>
    <property type="match status" value="1"/>
</dbReference>
<accession>A0ABR3VRZ3</accession>
<dbReference type="CDD" id="cd05120">
    <property type="entry name" value="APH_ChoK_like"/>
    <property type="match status" value="1"/>
</dbReference>
<proteinExistence type="predicted"/>
<comment type="caution">
    <text evidence="2">The sequence shown here is derived from an EMBL/GenBank/DDBJ whole genome shotgun (WGS) entry which is preliminary data.</text>
</comment>
<evidence type="ECO:0000259" key="1">
    <source>
        <dbReference type="Pfam" id="PF01636"/>
    </source>
</evidence>
<dbReference type="EMBL" id="JAZHXJ010001728">
    <property type="protein sequence ID" value="KAL1844424.1"/>
    <property type="molecule type" value="Genomic_DNA"/>
</dbReference>
<dbReference type="InterPro" id="IPR002575">
    <property type="entry name" value="Aminoglycoside_PTrfase"/>
</dbReference>
<sequence>MQPQSAGSDTSVQRKRFSRLDELYRQERLRAALGDAPVELRVPGPPPEGVTIHQLRARSVIRHGDSVTKLTTSPLGITPNEAAAMRFVRQHTSIPVPEVRGTDWDRITMEYVEGETLHDAWPKLGEEDKAAIRDQLRDYIQQLRSLQGLYVGRLDGIPAQAPGLFQRSGGPFRTVAEFHQFLLGQTRVHNGHRDIIRRELKDDYAIVFTHCDLAPRNIIVRDARIVAVIDWEMAGWYPEYWEYALMIRAFTSVGDWDGLGRHLPYLFPRRYDYEYILTSHVGQCS</sequence>
<evidence type="ECO:0000313" key="3">
    <source>
        <dbReference type="Proteomes" id="UP001586593"/>
    </source>
</evidence>
<dbReference type="InterPro" id="IPR051678">
    <property type="entry name" value="AGP_Transferase"/>
</dbReference>
<keyword evidence="3" id="KW-1185">Reference proteome</keyword>
<dbReference type="PANTHER" id="PTHR21310:SF58">
    <property type="entry name" value="AMINOGLYCOSIDE PHOSPHOTRANSFERASE DOMAIN-CONTAINING PROTEIN"/>
    <property type="match status" value="1"/>
</dbReference>
<dbReference type="SUPFAM" id="SSF56112">
    <property type="entry name" value="Protein kinase-like (PK-like)"/>
    <property type="match status" value="1"/>
</dbReference>
<gene>
    <name evidence="2" type="ORF">VTK73DRAFT_2575</name>
</gene>
<organism evidence="2 3">
    <name type="scientific">Phialemonium thermophilum</name>
    <dbReference type="NCBI Taxonomy" id="223376"/>
    <lineage>
        <taxon>Eukaryota</taxon>
        <taxon>Fungi</taxon>
        <taxon>Dikarya</taxon>
        <taxon>Ascomycota</taxon>
        <taxon>Pezizomycotina</taxon>
        <taxon>Sordariomycetes</taxon>
        <taxon>Sordariomycetidae</taxon>
        <taxon>Cephalothecales</taxon>
        <taxon>Cephalothecaceae</taxon>
        <taxon>Phialemonium</taxon>
    </lineage>
</organism>